<reference evidence="2 3" key="1">
    <citation type="submission" date="2017-03" db="EMBL/GenBank/DDBJ databases">
        <title>Complete genome sequence of Candidatus 'Thiodictyon syntrophicum' sp. nov. strain Cad16T, a photolithoautotroph purple sulfur bacterium isolated from an alpine meromictic lake.</title>
        <authorList>
            <person name="Luedin S.M."/>
            <person name="Pothier J.F."/>
            <person name="Danza F."/>
            <person name="Storelli N."/>
            <person name="Wittwer M."/>
            <person name="Tonolla M."/>
        </authorList>
    </citation>
    <scope>NUCLEOTIDE SEQUENCE [LARGE SCALE GENOMIC DNA]</scope>
    <source>
        <strain evidence="2 3">Cad16T</strain>
    </source>
</reference>
<dbReference type="RefSeq" id="WP_100919573.1">
    <property type="nucleotide sequence ID" value="NZ_CP020370.1"/>
</dbReference>
<evidence type="ECO:0000313" key="2">
    <source>
        <dbReference type="EMBL" id="AUB81817.1"/>
    </source>
</evidence>
<keyword evidence="1" id="KW-0812">Transmembrane</keyword>
<dbReference type="Proteomes" id="UP000232638">
    <property type="component" value="Chromosome"/>
</dbReference>
<keyword evidence="3" id="KW-1185">Reference proteome</keyword>
<organism evidence="2 3">
    <name type="scientific">Candidatus Thiodictyon syntrophicum</name>
    <dbReference type="NCBI Taxonomy" id="1166950"/>
    <lineage>
        <taxon>Bacteria</taxon>
        <taxon>Pseudomonadati</taxon>
        <taxon>Pseudomonadota</taxon>
        <taxon>Gammaproteobacteria</taxon>
        <taxon>Chromatiales</taxon>
        <taxon>Chromatiaceae</taxon>
        <taxon>Thiodictyon</taxon>
    </lineage>
</organism>
<dbReference type="EMBL" id="CP020370">
    <property type="protein sequence ID" value="AUB81817.1"/>
    <property type="molecule type" value="Genomic_DNA"/>
</dbReference>
<feature type="transmembrane region" description="Helical" evidence="1">
    <location>
        <begin position="41"/>
        <end position="60"/>
    </location>
</feature>
<name>A0A2K8U8D9_9GAMM</name>
<evidence type="ECO:0000313" key="3">
    <source>
        <dbReference type="Proteomes" id="UP000232638"/>
    </source>
</evidence>
<evidence type="ECO:0000256" key="1">
    <source>
        <dbReference type="SAM" id="Phobius"/>
    </source>
</evidence>
<dbReference type="KEGG" id="tsy:THSYN_13175"/>
<proteinExistence type="predicted"/>
<dbReference type="AlphaFoldDB" id="A0A2K8U8D9"/>
<accession>A0A2K8U8D9</accession>
<gene>
    <name evidence="2" type="ORF">THSYN_13175</name>
</gene>
<keyword evidence="1" id="KW-1133">Transmembrane helix</keyword>
<keyword evidence="1" id="KW-0472">Membrane</keyword>
<protein>
    <submittedName>
        <fullName evidence="2">Uncharacterized protein</fullName>
    </submittedName>
</protein>
<sequence>MELFLKVAMAAVLVLLLVRLWPAYKQWQERGTKAGAGDWAAALLPLGAVVLLVILLILAVRAL</sequence>